<dbReference type="EMBL" id="AY839756">
    <property type="protein sequence ID" value="AAX58068.1"/>
    <property type="molecule type" value="Genomic_DNA"/>
</dbReference>
<dbReference type="KEGG" id="vg:26684009"/>
<dbReference type="InterPro" id="IPR004286">
    <property type="entry name" value="Herpes_UL16/UL94"/>
</dbReference>
<dbReference type="RefSeq" id="YP_438156.1">
    <property type="nucleotide sequence ID" value="NC_007646.1"/>
</dbReference>
<evidence type="ECO:0000313" key="9">
    <source>
        <dbReference type="Proteomes" id="UP000153759"/>
    </source>
</evidence>
<gene>
    <name evidence="7" type="ORF">OvHV-2gp30</name>
</gene>
<sequence>MATREFRRLFRQFLNKECLWVRNPACGPHAKVYTSTTARSPLWMNQTPGGTRAKSQSGGPTNLTLILMKPKQSRMFATFYVNGVLADCCAPDVCFVRPVTRYQMYLIYFGELSAMEHSPTIPGNISVHDPEALRQLSILQVVNASTIVKSSSDLPPAPRTIIPLGVCGAWMVNDSLLQYAVHPDMLICCPNIPTFPSLSHVLNLLTKCEDELCPSCCGGGHHAAVMNGVTRSESDSCSTTCPCVRPCSLDHSEVAPVTGHRNILGLLFPPDKLNDVVAIKFYSNNLTLDVQGLFCGVTSSGEEILCNPDPWVLFSLSELLSRMAMYACDNIKKLCLRSY</sequence>
<evidence type="ECO:0000256" key="5">
    <source>
        <dbReference type="ARBA" id="ARBA00023200"/>
    </source>
</evidence>
<organism evidence="6 9">
    <name type="scientific">Ovine gammaherpesvirus 2</name>
    <dbReference type="NCBI Taxonomy" id="10398"/>
    <lineage>
        <taxon>Viruses</taxon>
        <taxon>Duplodnaviria</taxon>
        <taxon>Heunggongvirae</taxon>
        <taxon>Peploviricota</taxon>
        <taxon>Herviviricetes</taxon>
        <taxon>Herpesvirales</taxon>
        <taxon>Orthoherpesviridae</taxon>
        <taxon>Gammaherpesvirinae</taxon>
        <taxon>Macavirus</taxon>
        <taxon>Macavirus ovinegamma2</taxon>
    </lineage>
</organism>
<keyword evidence="1" id="KW-1048">Host nucleus</keyword>
<dbReference type="Pfam" id="PF03044">
    <property type="entry name" value="Herpes_UL16"/>
    <property type="match status" value="1"/>
</dbReference>
<accession>Q2VSK8</accession>
<dbReference type="OrthoDB" id="8436at10239"/>
<reference evidence="7 8" key="7">
    <citation type="journal article" date="2007" name="J. Gen. Virol.">
        <title>Comparison of ovine herpesvirus 2 genomes isolated from domestic sheep (Ovis aries) and a clinically affected cow (Bos bovis).</title>
        <authorList>
            <person name="Taus N.S."/>
            <person name="Herndon D.R."/>
            <person name="Traul D.L."/>
            <person name="Stewart J.P."/>
            <person name="Ackermann M."/>
            <person name="Li H."/>
            <person name="Knowles D.P."/>
            <person name="Lewis G.S."/>
            <person name="Brayton K.A."/>
        </authorList>
    </citation>
    <scope>NUCLEOTIDE SEQUENCE [LARGE SCALE GENOMIC DNA]</scope>
</reference>
<reference evidence="9" key="5">
    <citation type="journal article" date="2002" name="J. Gen. Virol.">
        <title>Isolation and expression of three open reading frames from ovine herpesvirus-2.</title>
        <authorList>
            <person name="Coulter L.J."/>
            <person name="Reid H.W."/>
        </authorList>
    </citation>
    <scope>NUCLEOTIDE SEQUENCE [LARGE SCALE GENOMIC DNA]</scope>
</reference>
<reference evidence="6" key="10">
    <citation type="submission" date="2010-03" db="EMBL/GenBank/DDBJ databases">
        <title>Ovine Herpesvirus 2 Lytic Cycle Replication and Particle Production.</title>
        <authorList>
            <person name="Stewart J.P."/>
            <person name="Rosbottom J."/>
        </authorList>
    </citation>
    <scope>NUCLEOTIDE SEQUENCE</scope>
    <source>
        <strain evidence="6">BJ1035</strain>
    </source>
</reference>
<proteinExistence type="inferred from homology"/>
<protein>
    <submittedName>
        <fullName evidence="6">ORF33</fullName>
    </submittedName>
</protein>
<reference evidence="6" key="9">
    <citation type="submission" date="2010-03" db="EMBL/GenBank/DDBJ databases">
        <title>Ovine herpesvirus 2 contains a functional spliced IL-10.</title>
        <authorList>
            <person name="Stewart J.P."/>
            <person name="Rosbottom J."/>
            <person name="Haig D.M."/>
            <person name="Ackermann M."/>
        </authorList>
    </citation>
    <scope>NUCLEOTIDE SEQUENCE</scope>
    <source>
        <strain evidence="6">BJ1035</strain>
    </source>
</reference>
<reference evidence="9" key="1">
    <citation type="journal article" date="1993" name="Arch. Virol.">
        <title>PCR detection of the sheep-associated agent of malignant catarrhal fever.</title>
        <authorList>
            <person name="Baxter S.I."/>
            <person name="Pow I."/>
            <person name="Bridgen A."/>
            <person name="Reid H.W."/>
        </authorList>
    </citation>
    <scope>NUCLEOTIDE SEQUENCE [LARGE SCALE GENOMIC DNA]</scope>
</reference>
<dbReference type="GO" id="GO:0044423">
    <property type="term" value="C:virion component"/>
    <property type="evidence" value="ECO:0007669"/>
    <property type="project" value="UniProtKB-KW"/>
</dbReference>
<evidence type="ECO:0000256" key="1">
    <source>
        <dbReference type="ARBA" id="ARBA00022562"/>
    </source>
</evidence>
<dbReference type="Proteomes" id="UP000152762">
    <property type="component" value="Segment"/>
</dbReference>
<keyword evidence="3" id="KW-0946">Virion</keyword>
<reference evidence="9" key="4">
    <citation type="journal article" date="2001" name="Virus Res.">
        <title>Detection and multigenic characterization of a novel gammaherpesvirus in goats.</title>
        <authorList>
            <person name="Chmielewicz B."/>
            <person name="Goltz M."/>
            <person name="Ehlers B."/>
        </authorList>
    </citation>
    <scope>NUCLEOTIDE SEQUENCE [LARGE SCALE GENOMIC DNA]</scope>
</reference>
<keyword evidence="5" id="KW-1035">Host cytoplasm</keyword>
<evidence type="ECO:0000313" key="6">
    <source>
        <dbReference type="EMBL" id="AAX58068.1"/>
    </source>
</evidence>
<evidence type="ECO:0000313" key="8">
    <source>
        <dbReference type="Proteomes" id="UP000152762"/>
    </source>
</evidence>
<reference evidence="6" key="11">
    <citation type="submission" date="2010-03" db="EMBL/GenBank/DDBJ databases">
        <title>Primary structure of the Ovine herpesvirus 2 genome.</title>
        <authorList>
            <person name="Stewart J.P."/>
            <person name="Rosbottom J."/>
            <person name="Jayawardane G."/>
            <person name="Reid H."/>
            <person name="Ackermann M."/>
        </authorList>
    </citation>
    <scope>NUCLEOTIDE SEQUENCE</scope>
    <source>
        <strain evidence="6">BJ1035</strain>
    </source>
</reference>
<keyword evidence="9" id="KW-1185">Reference proteome</keyword>
<evidence type="ECO:0000313" key="7">
    <source>
        <dbReference type="EMBL" id="ABB22250.1"/>
    </source>
</evidence>
<reference evidence="9" key="6">
    <citation type="journal article" date="2002" name="J. Gen. Virol.">
        <title>Ovine herpesvirus 2 lytic cycle replication and capsid production.</title>
        <authorList>
            <person name="Rosbottom J."/>
            <person name="Dalziel R.G."/>
            <person name="Reid H.W."/>
            <person name="Stewart J.P."/>
        </authorList>
    </citation>
    <scope>NUCLEOTIDE SEQUENCE [LARGE SCALE GENOMIC DNA]</scope>
</reference>
<keyword evidence="2" id="KW-0920">Virion tegument</keyword>
<evidence type="ECO:0000256" key="4">
    <source>
        <dbReference type="ARBA" id="ARBA00022921"/>
    </source>
</evidence>
<reference evidence="9" key="3">
    <citation type="journal article" date="2001" name="J. Gen. Virol.">
        <title>Ovine herpesvirus-2 glycoprotein B sequences from tissues of ruminant malignant catarrhal fever cases and healthy sheep are highly conserved.</title>
        <authorList>
            <person name="Dunowska M."/>
            <person name="Letchworth G.J."/>
            <person name="Collins J.K."/>
            <person name="DeMartini J.C."/>
        </authorList>
    </citation>
    <scope>NUCLEOTIDE SEQUENCE [LARGE SCALE GENOMIC DNA]</scope>
</reference>
<dbReference type="EMBL" id="DQ198083">
    <property type="protein sequence ID" value="ABB22250.1"/>
    <property type="molecule type" value="Genomic_DNA"/>
</dbReference>
<dbReference type="Proteomes" id="UP000153759">
    <property type="component" value="Segment"/>
</dbReference>
<dbReference type="HAMAP" id="MF_04039">
    <property type="entry name" value="HSV_CEP2"/>
    <property type="match status" value="1"/>
</dbReference>
<keyword evidence="4" id="KW-0426">Late protein</keyword>
<reference evidence="9" key="2">
    <citation type="journal article" date="1998" name="J. Virol.">
        <title>Detection of a novel bovine lymphotropic herpesvirus.</title>
        <authorList>
            <person name="Rovnak J."/>
            <person name="Quackenbush S.L."/>
            <person name="Reyes R.A."/>
            <person name="Baines J.D."/>
            <person name="Parrish C.R."/>
            <person name="Casey J.W."/>
        </authorList>
    </citation>
    <scope>NUCLEOTIDE SEQUENCE [LARGE SCALE GENOMIC DNA]</scope>
</reference>
<evidence type="ECO:0000256" key="2">
    <source>
        <dbReference type="ARBA" id="ARBA00022580"/>
    </source>
</evidence>
<reference evidence="6 9" key="8">
    <citation type="journal article" date="2009" name="Vet. Microbiol.">
        <title>Ovine herpesvirus 2 structural proteins in epithelial cells and M-cells of the appendix in rabbits with malignant catarrhal fever.</title>
        <authorList>
            <person name="Meier-Trummer C.S."/>
            <person name="Tobler K."/>
            <person name="Hilbe M."/>
            <person name="Stewart J.P."/>
            <person name="Hart J."/>
            <person name="Campbell I."/>
            <person name="Haig D.M."/>
            <person name="Glauser D.L."/>
            <person name="Ehrensperger F."/>
            <person name="Ackermann M."/>
        </authorList>
    </citation>
    <scope>NUCLEOTIDE SEQUENCE [LARGE SCALE GENOMIC DNA]</scope>
    <source>
        <strain evidence="6">BJ1035</strain>
    </source>
</reference>
<name>Q2VSK8_9GAMA</name>
<evidence type="ECO:0000256" key="3">
    <source>
        <dbReference type="ARBA" id="ARBA00022844"/>
    </source>
</evidence>